<feature type="region of interest" description="Disordered" evidence="1">
    <location>
        <begin position="55"/>
        <end position="76"/>
    </location>
</feature>
<reference evidence="3" key="1">
    <citation type="submission" date="2016-09" db="EMBL/GenBank/DDBJ databases">
        <authorList>
            <person name="Koehorst J."/>
        </authorList>
    </citation>
    <scope>NUCLEOTIDE SEQUENCE [LARGE SCALE GENOMIC DNA]</scope>
</reference>
<protein>
    <submittedName>
        <fullName evidence="2">Uncharacterized protein</fullName>
    </submittedName>
</protein>
<accession>A0A1H6LFI5</accession>
<dbReference type="STRING" id="1679444.PYTT_1359"/>
<organism evidence="2 3">
    <name type="scientific">Akkermansia glycaniphila</name>
    <dbReference type="NCBI Taxonomy" id="1679444"/>
    <lineage>
        <taxon>Bacteria</taxon>
        <taxon>Pseudomonadati</taxon>
        <taxon>Verrucomicrobiota</taxon>
        <taxon>Verrucomicrobiia</taxon>
        <taxon>Verrucomicrobiales</taxon>
        <taxon>Akkermansiaceae</taxon>
        <taxon>Akkermansia</taxon>
    </lineage>
</organism>
<evidence type="ECO:0000313" key="3">
    <source>
        <dbReference type="Proteomes" id="UP000176204"/>
    </source>
</evidence>
<proteinExistence type="predicted"/>
<dbReference type="AlphaFoldDB" id="A0A1H6LFI5"/>
<dbReference type="RefSeq" id="WP_156850336.1">
    <property type="nucleotide sequence ID" value="NZ_LIGX01000038.1"/>
</dbReference>
<sequence length="76" mass="8727">MSAALCDEPCLYLCMRFLRDMPHQDMFYQTRCPKYRRLLCDHLLQVVTLSPHPGRDGEYVVTPGSPWAPKEQGGEA</sequence>
<dbReference type="KEGG" id="agl:PYTT_1359"/>
<gene>
    <name evidence="2" type="ORF">PYTT_1359</name>
</gene>
<dbReference type="EMBL" id="LT629973">
    <property type="protein sequence ID" value="SEH87281.1"/>
    <property type="molecule type" value="Genomic_DNA"/>
</dbReference>
<dbReference type="Proteomes" id="UP000176204">
    <property type="component" value="Chromosome I"/>
</dbReference>
<name>A0A1H6LFI5_9BACT</name>
<evidence type="ECO:0000256" key="1">
    <source>
        <dbReference type="SAM" id="MobiDB-lite"/>
    </source>
</evidence>
<keyword evidence="3" id="KW-1185">Reference proteome</keyword>
<evidence type="ECO:0000313" key="2">
    <source>
        <dbReference type="EMBL" id="SEH87281.1"/>
    </source>
</evidence>